<name>A0A399JG46_9MICC</name>
<dbReference type="PANTHER" id="PTHR31118:SF12">
    <property type="entry name" value="CYCLASE-LIKE PROTEIN 2"/>
    <property type="match status" value="1"/>
</dbReference>
<reference evidence="1 2" key="1">
    <citation type="submission" date="2018-07" db="EMBL/GenBank/DDBJ databases">
        <title>Arthrobacter sp. nov., isolated from raw cow's milk with high bacterial count.</title>
        <authorList>
            <person name="Hahne J."/>
            <person name="Isele D."/>
            <person name="Lipski A."/>
        </authorList>
    </citation>
    <scope>NUCLEOTIDE SEQUENCE [LARGE SCALE GENOMIC DNA]</scope>
    <source>
        <strain evidence="1 2">JZ R-35</strain>
    </source>
</reference>
<accession>A0A399JG46</accession>
<organism evidence="1 2">
    <name type="scientific">Galactobacter valiniphilus</name>
    <dbReference type="NCBI Taxonomy" id="2676122"/>
    <lineage>
        <taxon>Bacteria</taxon>
        <taxon>Bacillati</taxon>
        <taxon>Actinomycetota</taxon>
        <taxon>Actinomycetes</taxon>
        <taxon>Micrococcales</taxon>
        <taxon>Micrococcaceae</taxon>
        <taxon>Galactobacter</taxon>
    </lineage>
</organism>
<comment type="caution">
    <text evidence="1">The sequence shown here is derived from an EMBL/GenBank/DDBJ whole genome shotgun (WGS) entry which is preliminary data.</text>
</comment>
<dbReference type="Gene3D" id="3.50.30.50">
    <property type="entry name" value="Putative cyclase"/>
    <property type="match status" value="1"/>
</dbReference>
<dbReference type="InterPro" id="IPR037175">
    <property type="entry name" value="KFase_sf"/>
</dbReference>
<dbReference type="Proteomes" id="UP000265419">
    <property type="component" value="Unassembled WGS sequence"/>
</dbReference>
<dbReference type="GO" id="GO:0004061">
    <property type="term" value="F:arylformamidase activity"/>
    <property type="evidence" value="ECO:0007669"/>
    <property type="project" value="InterPro"/>
</dbReference>
<evidence type="ECO:0000313" key="1">
    <source>
        <dbReference type="EMBL" id="RII41446.1"/>
    </source>
</evidence>
<keyword evidence="2" id="KW-1185">Reference proteome</keyword>
<dbReference type="PANTHER" id="PTHR31118">
    <property type="entry name" value="CYCLASE-LIKE PROTEIN 2"/>
    <property type="match status" value="1"/>
</dbReference>
<dbReference type="AlphaFoldDB" id="A0A399JG46"/>
<dbReference type="SUPFAM" id="SSF102198">
    <property type="entry name" value="Putative cyclase"/>
    <property type="match status" value="1"/>
</dbReference>
<dbReference type="EMBL" id="QQXK01000027">
    <property type="protein sequence ID" value="RII41446.1"/>
    <property type="molecule type" value="Genomic_DNA"/>
</dbReference>
<dbReference type="RefSeq" id="WP_119425468.1">
    <property type="nucleotide sequence ID" value="NZ_QQXK01000027.1"/>
</dbReference>
<gene>
    <name evidence="1" type="ORF">DWB68_12555</name>
</gene>
<protein>
    <submittedName>
        <fullName evidence="1">Cyclase family protein</fullName>
    </submittedName>
</protein>
<proteinExistence type="predicted"/>
<sequence length="257" mass="27634">MNAIAQLLTGLADASIRVVDLTNPLSSATPTLRLPEPFANLIDFSLETVSEYNEPGPFWKHANIHTGEHIGTHLDAPVHWVSGREGKDVAQIEPARLVGPAVVLDFAAEATADPDFLLTREHVLEWEAQHGGLPENGWLLYRTGWDQYSQDQEAFLNADETGSHTPGISAECALWLATERKISGIGVETVGIDAGRGAELDPPFPVHYHLLGNDKYGITSLQNLKQLPTTGATIVVSPLPIVGGTASPARVFALVQA</sequence>
<dbReference type="GO" id="GO:0019441">
    <property type="term" value="P:L-tryptophan catabolic process to kynurenine"/>
    <property type="evidence" value="ECO:0007669"/>
    <property type="project" value="InterPro"/>
</dbReference>
<dbReference type="InterPro" id="IPR007325">
    <property type="entry name" value="KFase/CYL"/>
</dbReference>
<dbReference type="Pfam" id="PF04199">
    <property type="entry name" value="Cyclase"/>
    <property type="match status" value="1"/>
</dbReference>
<evidence type="ECO:0000313" key="2">
    <source>
        <dbReference type="Proteomes" id="UP000265419"/>
    </source>
</evidence>